<keyword evidence="2" id="KW-1185">Reference proteome</keyword>
<reference evidence="1 2" key="1">
    <citation type="submission" date="2016-09" db="EMBL/GenBank/DDBJ databases">
        <title>The draft genome of Dichanthelium oligosanthes: A C3 panicoid grass species.</title>
        <authorList>
            <person name="Studer A.J."/>
            <person name="Schnable J.C."/>
            <person name="Brutnell T.P."/>
        </authorList>
    </citation>
    <scope>NUCLEOTIDE SEQUENCE [LARGE SCALE GENOMIC DNA]</scope>
    <source>
        <strain evidence="2">cv. Kellogg 1175</strain>
        <tissue evidence="1">Leaf</tissue>
    </source>
</reference>
<organism evidence="1 2">
    <name type="scientific">Dichanthelium oligosanthes</name>
    <dbReference type="NCBI Taxonomy" id="888268"/>
    <lineage>
        <taxon>Eukaryota</taxon>
        <taxon>Viridiplantae</taxon>
        <taxon>Streptophyta</taxon>
        <taxon>Embryophyta</taxon>
        <taxon>Tracheophyta</taxon>
        <taxon>Spermatophyta</taxon>
        <taxon>Magnoliopsida</taxon>
        <taxon>Liliopsida</taxon>
        <taxon>Poales</taxon>
        <taxon>Poaceae</taxon>
        <taxon>PACMAD clade</taxon>
        <taxon>Panicoideae</taxon>
        <taxon>Panicodae</taxon>
        <taxon>Paniceae</taxon>
        <taxon>Dichantheliinae</taxon>
        <taxon>Dichanthelium</taxon>
    </lineage>
</organism>
<evidence type="ECO:0000313" key="2">
    <source>
        <dbReference type="Proteomes" id="UP000095767"/>
    </source>
</evidence>
<protein>
    <submittedName>
        <fullName evidence="1">Uncharacterized protein</fullName>
    </submittedName>
</protein>
<proteinExistence type="predicted"/>
<comment type="caution">
    <text evidence="1">The sequence shown here is derived from an EMBL/GenBank/DDBJ whole genome shotgun (WGS) entry which is preliminary data.</text>
</comment>
<sequence>MERAKEREERLVRMDEEWRKLGRTTVPDTFLCIAKGIDELLGTVDFANQVVSTFIHVLLSIQRVDGDAINWDDVREQPNAGTMLDDARSEFVRLRELHHMASQVFVLYGTRLELQGLDIDSDPLWQTWQGHTVRPSSTPAGRCRACAPPPRMSGRAGTPSSWPGRFLACPRRTWRRGWRRP</sequence>
<evidence type="ECO:0000313" key="1">
    <source>
        <dbReference type="EMBL" id="OEL33148.1"/>
    </source>
</evidence>
<gene>
    <name evidence="1" type="ORF">BAE44_0005833</name>
</gene>
<name>A0A1E5W7F5_9POAL</name>
<dbReference type="EMBL" id="LWDX02019740">
    <property type="protein sequence ID" value="OEL33148.1"/>
    <property type="molecule type" value="Genomic_DNA"/>
</dbReference>
<accession>A0A1E5W7F5</accession>
<dbReference type="AlphaFoldDB" id="A0A1E5W7F5"/>
<dbReference type="Proteomes" id="UP000095767">
    <property type="component" value="Unassembled WGS sequence"/>
</dbReference>
<dbReference type="OrthoDB" id="661933at2759"/>